<feature type="transmembrane region" description="Helical" evidence="5">
    <location>
        <begin position="27"/>
        <end position="45"/>
    </location>
</feature>
<protein>
    <submittedName>
        <fullName evidence="6">Murein hydrolase (TIGR00659 family)</fullName>
    </submittedName>
</protein>
<dbReference type="RefSeq" id="WP_274455051.1">
    <property type="nucleotide sequence ID" value="NZ_CP067097.1"/>
</dbReference>
<evidence type="ECO:0000313" key="6">
    <source>
        <dbReference type="EMBL" id="MDQ0189195.1"/>
    </source>
</evidence>
<proteinExistence type="predicted"/>
<dbReference type="EMBL" id="JAUSTP010000005">
    <property type="protein sequence ID" value="MDQ0189195.1"/>
    <property type="molecule type" value="Genomic_DNA"/>
</dbReference>
<dbReference type="Proteomes" id="UP001232973">
    <property type="component" value="Unassembled WGS sequence"/>
</dbReference>
<keyword evidence="4 5" id="KW-0472">Membrane</keyword>
<dbReference type="PANTHER" id="PTHR30249">
    <property type="entry name" value="PUTATIVE SEROTONIN TRANSPORTER"/>
    <property type="match status" value="1"/>
</dbReference>
<evidence type="ECO:0000256" key="4">
    <source>
        <dbReference type="ARBA" id="ARBA00023136"/>
    </source>
</evidence>
<evidence type="ECO:0000256" key="3">
    <source>
        <dbReference type="ARBA" id="ARBA00022989"/>
    </source>
</evidence>
<organism evidence="6 7">
    <name type="scientific">Alicyclobacillus cycloheptanicus</name>
    <dbReference type="NCBI Taxonomy" id="1457"/>
    <lineage>
        <taxon>Bacteria</taxon>
        <taxon>Bacillati</taxon>
        <taxon>Bacillota</taxon>
        <taxon>Bacilli</taxon>
        <taxon>Bacillales</taxon>
        <taxon>Alicyclobacillaceae</taxon>
        <taxon>Alicyclobacillus</taxon>
    </lineage>
</organism>
<keyword evidence="3 5" id="KW-1133">Transmembrane helix</keyword>
<dbReference type="Pfam" id="PF04172">
    <property type="entry name" value="LrgB"/>
    <property type="match status" value="1"/>
</dbReference>
<evidence type="ECO:0000256" key="2">
    <source>
        <dbReference type="ARBA" id="ARBA00022692"/>
    </source>
</evidence>
<evidence type="ECO:0000256" key="5">
    <source>
        <dbReference type="SAM" id="Phobius"/>
    </source>
</evidence>
<keyword evidence="7" id="KW-1185">Reference proteome</keyword>
<comment type="subcellular location">
    <subcellularLocation>
        <location evidence="1">Membrane</location>
        <topology evidence="1">Multi-pass membrane protein</topology>
    </subcellularLocation>
</comment>
<name>A0ABT9XFZ2_9BACL</name>
<evidence type="ECO:0000256" key="1">
    <source>
        <dbReference type="ARBA" id="ARBA00004141"/>
    </source>
</evidence>
<dbReference type="GO" id="GO:0016787">
    <property type="term" value="F:hydrolase activity"/>
    <property type="evidence" value="ECO:0007669"/>
    <property type="project" value="UniProtKB-KW"/>
</dbReference>
<evidence type="ECO:0000313" key="7">
    <source>
        <dbReference type="Proteomes" id="UP001232973"/>
    </source>
</evidence>
<reference evidence="6 7" key="1">
    <citation type="submission" date="2023-07" db="EMBL/GenBank/DDBJ databases">
        <title>Genomic Encyclopedia of Type Strains, Phase IV (KMG-IV): sequencing the most valuable type-strain genomes for metagenomic binning, comparative biology and taxonomic classification.</title>
        <authorList>
            <person name="Goeker M."/>
        </authorList>
    </citation>
    <scope>NUCLEOTIDE SEQUENCE [LARGE SCALE GENOMIC DNA]</scope>
    <source>
        <strain evidence="6 7">DSM 4006</strain>
    </source>
</reference>
<gene>
    <name evidence="6" type="ORF">J2S03_001011</name>
</gene>
<sequence>MIALVCAVGTVLIFLLSQRVYRRWRFVLLSPMLTSFAAVSMLLLLTHVPYHTYMKGAQYFTDALQPATMAFAIPFYRNFHLFRRHAKTILLSLVTGSLVAMLSSVELAKWFHLSGSIVPSIAPRSVTTPIAMEISQTIGGAPVLTAVFVLMTGIIGILVGPKLIRWLRIQSPIGQGTLMGMGAHGIGTARAFEESHEAGTIASLSMILAGCITVVLAPLLSHVLLH</sequence>
<dbReference type="PANTHER" id="PTHR30249:SF3">
    <property type="entry name" value="MUREIN HYDROLASE EXPORT REGULATOR"/>
    <property type="match status" value="1"/>
</dbReference>
<dbReference type="InterPro" id="IPR007300">
    <property type="entry name" value="CidB/LrgB"/>
</dbReference>
<comment type="caution">
    <text evidence="6">The sequence shown here is derived from an EMBL/GenBank/DDBJ whole genome shotgun (WGS) entry which is preliminary data.</text>
</comment>
<keyword evidence="2 5" id="KW-0812">Transmembrane</keyword>
<feature type="transmembrane region" description="Helical" evidence="5">
    <location>
        <begin position="89"/>
        <end position="111"/>
    </location>
</feature>
<accession>A0ABT9XFZ2</accession>
<feature type="transmembrane region" description="Helical" evidence="5">
    <location>
        <begin position="138"/>
        <end position="159"/>
    </location>
</feature>
<feature type="transmembrane region" description="Helical" evidence="5">
    <location>
        <begin position="200"/>
        <end position="220"/>
    </location>
</feature>
<keyword evidence="6" id="KW-0378">Hydrolase</keyword>